<keyword evidence="1" id="KW-0815">Transposition</keyword>
<dbReference type="InterPro" id="IPR036397">
    <property type="entry name" value="RNaseH_sf"/>
</dbReference>
<evidence type="ECO:0000256" key="14">
    <source>
        <dbReference type="ARBA" id="ARBA00049244"/>
    </source>
</evidence>
<sequence>MAEVVPRASGNNVFRKAMLKTALETIPQLTEENYSIWKDKMTALLKLQGVLKALNEVGTTLEESVDAELVMLLLSKMDSVTHNNVCFASSQSSNCAHMFNNFLYVKFQEDLVETFVTDIKVSIKKLVNVGIDLPQDILAYLVLFKFPNSLQNLKRQIMHSDKELDVEFVCNHLVQFNNESKAESTRQNTTTTDAALFLSKGNPQKVRRTIDLQINLVGQKDVRVVNTIRNKMQITRPIIAGIYIPTKPRIGGKTRKLNGKLIAVPRPISSMTRNTFENLKWDNSTPSKPVNKERYFLFVPDIVINLVSAGKLVRKGCHLHSQNSKFTVSKDGKTVLVGRITGNLFSVDKPDKHNNVTQSSAHLAAKKDSLMEIHKNFGHASLQRINPLLENSISKAKKDNFECQACVLSKITKQSFKELSEFVSKPFKRIHLDLIGPINPESSLKHHFILTVVDNHSGYLAGFPLVNKDDTTDVLINLLKSEHHKQGYYPKKIFSDGGGEFVGNRLANFLNENQIHRLISEPYHLEHNGIAKQILSTQVKMKTKSKNN</sequence>
<dbReference type="InterPro" id="IPR001584">
    <property type="entry name" value="Integrase_cat-core"/>
</dbReference>
<keyword evidence="6" id="KW-0378">Hydrolase</keyword>
<evidence type="ECO:0000256" key="10">
    <source>
        <dbReference type="ARBA" id="ARBA00022918"/>
    </source>
</evidence>
<evidence type="ECO:0000256" key="13">
    <source>
        <dbReference type="ARBA" id="ARBA00048173"/>
    </source>
</evidence>
<dbReference type="PANTHER" id="PTHR42648:SF11">
    <property type="entry name" value="TRANSPOSON TY4-P GAG-POL POLYPROTEIN"/>
    <property type="match status" value="1"/>
</dbReference>
<feature type="domain" description="Integrase catalytic" evidence="15">
    <location>
        <begin position="422"/>
        <end position="548"/>
    </location>
</feature>
<comment type="catalytic activity">
    <reaction evidence="14">
        <text>DNA(n) + a 2'-deoxyribonucleoside 5'-triphosphate = DNA(n+1) + diphosphate</text>
        <dbReference type="Rhea" id="RHEA:22508"/>
        <dbReference type="Rhea" id="RHEA-COMP:17339"/>
        <dbReference type="Rhea" id="RHEA-COMP:17340"/>
        <dbReference type="ChEBI" id="CHEBI:33019"/>
        <dbReference type="ChEBI" id="CHEBI:61560"/>
        <dbReference type="ChEBI" id="CHEBI:173112"/>
        <dbReference type="EC" id="2.7.7.7"/>
    </reaction>
</comment>
<evidence type="ECO:0000256" key="9">
    <source>
        <dbReference type="ARBA" id="ARBA00022908"/>
    </source>
</evidence>
<dbReference type="GO" id="GO:0032196">
    <property type="term" value="P:transposition"/>
    <property type="evidence" value="ECO:0007669"/>
    <property type="project" value="UniProtKB-KW"/>
</dbReference>
<keyword evidence="12" id="KW-0233">DNA recombination</keyword>
<dbReference type="GO" id="GO:0046872">
    <property type="term" value="F:metal ion binding"/>
    <property type="evidence" value="ECO:0007669"/>
    <property type="project" value="UniProtKB-KW"/>
</dbReference>
<accession>A0A0L6V7I7</accession>
<evidence type="ECO:0000256" key="6">
    <source>
        <dbReference type="ARBA" id="ARBA00022801"/>
    </source>
</evidence>
<organism evidence="16 17">
    <name type="scientific">Puccinia sorghi</name>
    <dbReference type="NCBI Taxonomy" id="27349"/>
    <lineage>
        <taxon>Eukaryota</taxon>
        <taxon>Fungi</taxon>
        <taxon>Dikarya</taxon>
        <taxon>Basidiomycota</taxon>
        <taxon>Pucciniomycotina</taxon>
        <taxon>Pucciniomycetes</taxon>
        <taxon>Pucciniales</taxon>
        <taxon>Pucciniaceae</taxon>
        <taxon>Puccinia</taxon>
    </lineage>
</organism>
<keyword evidence="17" id="KW-1185">Reference proteome</keyword>
<dbReference type="InterPro" id="IPR039537">
    <property type="entry name" value="Retrotran_Ty1/copia-like"/>
</dbReference>
<dbReference type="GO" id="GO:0016787">
    <property type="term" value="F:hydrolase activity"/>
    <property type="evidence" value="ECO:0007669"/>
    <property type="project" value="UniProtKB-KW"/>
</dbReference>
<evidence type="ECO:0000313" key="16">
    <source>
        <dbReference type="EMBL" id="KNZ56080.1"/>
    </source>
</evidence>
<dbReference type="GO" id="GO:0006310">
    <property type="term" value="P:DNA recombination"/>
    <property type="evidence" value="ECO:0007669"/>
    <property type="project" value="UniProtKB-KW"/>
</dbReference>
<evidence type="ECO:0000259" key="15">
    <source>
        <dbReference type="PROSITE" id="PS50994"/>
    </source>
</evidence>
<keyword evidence="11" id="KW-0808">Transferase</keyword>
<comment type="catalytic activity">
    <reaction evidence="13">
        <text>DNA(n) + a 2'-deoxyribonucleoside 5'-triphosphate = DNA(n+1) + diphosphate</text>
        <dbReference type="Rhea" id="RHEA:22508"/>
        <dbReference type="Rhea" id="RHEA-COMP:17339"/>
        <dbReference type="Rhea" id="RHEA-COMP:17340"/>
        <dbReference type="ChEBI" id="CHEBI:33019"/>
        <dbReference type="ChEBI" id="CHEBI:61560"/>
        <dbReference type="ChEBI" id="CHEBI:173112"/>
        <dbReference type="EC" id="2.7.7.49"/>
    </reaction>
</comment>
<dbReference type="SUPFAM" id="SSF53098">
    <property type="entry name" value="Ribonuclease H-like"/>
    <property type="match status" value="1"/>
</dbReference>
<evidence type="ECO:0000256" key="12">
    <source>
        <dbReference type="ARBA" id="ARBA00023172"/>
    </source>
</evidence>
<evidence type="ECO:0000256" key="7">
    <source>
        <dbReference type="ARBA" id="ARBA00022842"/>
    </source>
</evidence>
<evidence type="ECO:0000256" key="1">
    <source>
        <dbReference type="ARBA" id="ARBA00022578"/>
    </source>
</evidence>
<dbReference type="Proteomes" id="UP000037035">
    <property type="component" value="Unassembled WGS sequence"/>
</dbReference>
<keyword evidence="3" id="KW-0540">Nuclease</keyword>
<dbReference type="GO" id="GO:0005634">
    <property type="term" value="C:nucleus"/>
    <property type="evidence" value="ECO:0007669"/>
    <property type="project" value="UniProtKB-ARBA"/>
</dbReference>
<keyword evidence="11" id="KW-0239">DNA-directed DNA polymerase</keyword>
<keyword evidence="4" id="KW-0479">Metal-binding</keyword>
<dbReference type="Pfam" id="PF00665">
    <property type="entry name" value="rve"/>
    <property type="match status" value="1"/>
</dbReference>
<keyword evidence="2" id="KW-0548">Nucleotidyltransferase</keyword>
<comment type="caution">
    <text evidence="16">The sequence shown here is derived from an EMBL/GenBank/DDBJ whole genome shotgun (WGS) entry which is preliminary data.</text>
</comment>
<dbReference type="InterPro" id="IPR025724">
    <property type="entry name" value="GAG-pre-integrase_dom"/>
</dbReference>
<evidence type="ECO:0000256" key="4">
    <source>
        <dbReference type="ARBA" id="ARBA00022723"/>
    </source>
</evidence>
<dbReference type="Gene3D" id="3.30.420.10">
    <property type="entry name" value="Ribonuclease H-like superfamily/Ribonuclease H"/>
    <property type="match status" value="1"/>
</dbReference>
<evidence type="ECO:0000256" key="3">
    <source>
        <dbReference type="ARBA" id="ARBA00022722"/>
    </source>
</evidence>
<keyword evidence="10" id="KW-0695">RNA-directed DNA polymerase</keyword>
<dbReference type="PROSITE" id="PS50994">
    <property type="entry name" value="INTEGRASE"/>
    <property type="match status" value="1"/>
</dbReference>
<keyword evidence="5" id="KW-0255">Endonuclease</keyword>
<dbReference type="AlphaFoldDB" id="A0A0L6V7I7"/>
<keyword evidence="8" id="KW-0694">RNA-binding</keyword>
<dbReference type="GO" id="GO:0004519">
    <property type="term" value="F:endonuclease activity"/>
    <property type="evidence" value="ECO:0007669"/>
    <property type="project" value="UniProtKB-KW"/>
</dbReference>
<dbReference type="Pfam" id="PF13976">
    <property type="entry name" value="gag_pre-integrs"/>
    <property type="match status" value="1"/>
</dbReference>
<protein>
    <recommendedName>
        <fullName evidence="15">Integrase catalytic domain-containing protein</fullName>
    </recommendedName>
</protein>
<keyword evidence="7" id="KW-0460">Magnesium</keyword>
<evidence type="ECO:0000256" key="11">
    <source>
        <dbReference type="ARBA" id="ARBA00022932"/>
    </source>
</evidence>
<gene>
    <name evidence="16" type="ORF">VP01_24g6</name>
</gene>
<name>A0A0L6V7I7_9BASI</name>
<dbReference type="Pfam" id="PF14223">
    <property type="entry name" value="Retrotran_gag_2"/>
    <property type="match status" value="1"/>
</dbReference>
<dbReference type="GO" id="GO:0003964">
    <property type="term" value="F:RNA-directed DNA polymerase activity"/>
    <property type="evidence" value="ECO:0007669"/>
    <property type="project" value="UniProtKB-KW"/>
</dbReference>
<dbReference type="GO" id="GO:0003887">
    <property type="term" value="F:DNA-directed DNA polymerase activity"/>
    <property type="evidence" value="ECO:0007669"/>
    <property type="project" value="UniProtKB-KW"/>
</dbReference>
<evidence type="ECO:0000313" key="17">
    <source>
        <dbReference type="Proteomes" id="UP000037035"/>
    </source>
</evidence>
<evidence type="ECO:0000256" key="2">
    <source>
        <dbReference type="ARBA" id="ARBA00022695"/>
    </source>
</evidence>
<dbReference type="VEuPathDB" id="FungiDB:VP01_24g6"/>
<evidence type="ECO:0000256" key="5">
    <source>
        <dbReference type="ARBA" id="ARBA00022759"/>
    </source>
</evidence>
<dbReference type="GO" id="GO:0003723">
    <property type="term" value="F:RNA binding"/>
    <property type="evidence" value="ECO:0007669"/>
    <property type="project" value="UniProtKB-KW"/>
</dbReference>
<dbReference type="EMBL" id="LAVV01007392">
    <property type="protein sequence ID" value="KNZ56080.1"/>
    <property type="molecule type" value="Genomic_DNA"/>
</dbReference>
<proteinExistence type="predicted"/>
<keyword evidence="9" id="KW-0229">DNA integration</keyword>
<dbReference type="OrthoDB" id="775972at2759"/>
<dbReference type="InterPro" id="IPR012337">
    <property type="entry name" value="RNaseH-like_sf"/>
</dbReference>
<evidence type="ECO:0000256" key="8">
    <source>
        <dbReference type="ARBA" id="ARBA00022884"/>
    </source>
</evidence>
<dbReference type="GO" id="GO:0015074">
    <property type="term" value="P:DNA integration"/>
    <property type="evidence" value="ECO:0007669"/>
    <property type="project" value="UniProtKB-KW"/>
</dbReference>
<dbReference type="PANTHER" id="PTHR42648">
    <property type="entry name" value="TRANSPOSASE, PUTATIVE-RELATED"/>
    <property type="match status" value="1"/>
</dbReference>
<reference evidence="16 17" key="1">
    <citation type="submission" date="2015-08" db="EMBL/GenBank/DDBJ databases">
        <title>Next Generation Sequencing and Analysis of the Genome of Puccinia sorghi L Schw, the Causal Agent of Maize Common Rust.</title>
        <authorList>
            <person name="Rochi L."/>
            <person name="Burguener G."/>
            <person name="Darino M."/>
            <person name="Turjanski A."/>
            <person name="Kreff E."/>
            <person name="Dieguez M.J."/>
            <person name="Sacco F."/>
        </authorList>
    </citation>
    <scope>NUCLEOTIDE SEQUENCE [LARGE SCALE GENOMIC DNA]</scope>
    <source>
        <strain evidence="16 17">RO10H11247</strain>
    </source>
</reference>